<dbReference type="Gene3D" id="2.60.120.1440">
    <property type="match status" value="1"/>
</dbReference>
<reference evidence="3 4" key="1">
    <citation type="submission" date="2020-04" db="EMBL/GenBank/DDBJ databases">
        <authorList>
            <person name="De Canck E."/>
        </authorList>
    </citation>
    <scope>NUCLEOTIDE SEQUENCE [LARGE SCALE GENOMIC DNA]</scope>
    <source>
        <strain evidence="3 4">LMG 26845</strain>
    </source>
</reference>
<feature type="domain" description="FecR N-terminal" evidence="2">
    <location>
        <begin position="27"/>
        <end position="69"/>
    </location>
</feature>
<name>A0A6J5APL7_9BURK</name>
<dbReference type="PANTHER" id="PTHR30273:SF2">
    <property type="entry name" value="PROTEIN FECR"/>
    <property type="match status" value="1"/>
</dbReference>
<dbReference type="Proteomes" id="UP000507979">
    <property type="component" value="Unassembled WGS sequence"/>
</dbReference>
<dbReference type="EMBL" id="CADIJR010000045">
    <property type="protein sequence ID" value="CAB3677262.1"/>
    <property type="molecule type" value="Genomic_DNA"/>
</dbReference>
<dbReference type="AlphaFoldDB" id="A0A6J5APL7"/>
<evidence type="ECO:0000313" key="3">
    <source>
        <dbReference type="EMBL" id="CAB3677262.1"/>
    </source>
</evidence>
<organism evidence="3 4">
    <name type="scientific">Achromobacter insuavis</name>
    <dbReference type="NCBI Taxonomy" id="1287735"/>
    <lineage>
        <taxon>Bacteria</taxon>
        <taxon>Pseudomonadati</taxon>
        <taxon>Pseudomonadota</taxon>
        <taxon>Betaproteobacteria</taxon>
        <taxon>Burkholderiales</taxon>
        <taxon>Alcaligenaceae</taxon>
        <taxon>Achromobacter</taxon>
    </lineage>
</organism>
<dbReference type="InterPro" id="IPR032623">
    <property type="entry name" value="FecR_N"/>
</dbReference>
<feature type="domain" description="FecR protein" evidence="1">
    <location>
        <begin position="136"/>
        <end position="228"/>
    </location>
</feature>
<protein>
    <submittedName>
        <fullName evidence="3">Protein FecR</fullName>
    </submittedName>
</protein>
<accession>A0A6J5APL7</accession>
<dbReference type="GO" id="GO:0016989">
    <property type="term" value="F:sigma factor antagonist activity"/>
    <property type="evidence" value="ECO:0007669"/>
    <property type="project" value="TreeGrafter"/>
</dbReference>
<dbReference type="PIRSF" id="PIRSF018266">
    <property type="entry name" value="FecR"/>
    <property type="match status" value="1"/>
</dbReference>
<evidence type="ECO:0000259" key="2">
    <source>
        <dbReference type="Pfam" id="PF16220"/>
    </source>
</evidence>
<dbReference type="InterPro" id="IPR006860">
    <property type="entry name" value="FecR"/>
</dbReference>
<dbReference type="PANTHER" id="PTHR30273">
    <property type="entry name" value="PERIPLASMIC SIGNAL SENSOR AND SIGMA FACTOR ACTIVATOR FECR-RELATED"/>
    <property type="match status" value="1"/>
</dbReference>
<keyword evidence="4" id="KW-1185">Reference proteome</keyword>
<dbReference type="RefSeq" id="WP_231689944.1">
    <property type="nucleotide sequence ID" value="NZ_CADIJR010000045.1"/>
</dbReference>
<dbReference type="InterPro" id="IPR012373">
    <property type="entry name" value="Ferrdict_sens_TM"/>
</dbReference>
<evidence type="ECO:0000259" key="1">
    <source>
        <dbReference type="Pfam" id="PF04773"/>
    </source>
</evidence>
<dbReference type="GeneID" id="92899947"/>
<sequence length="347" mass="37883">MAAIPLIPAPGPDARQARANPPHHVMEQAAEWYALLISGDAVAADRQRWLAWLDADASHRQAWAYVEQVSQRILAPLRDTPDPRLTSDNLHAAGQRVLRRRRALVRIASLAGVGVFGWLGWRQTPLGPLAAAWSADYRAATGEIRATVLPDGSRVWLNTASAFNRDFQPGLRRLHLVAGEILIETGTDKDRPFVVDTAEGRLRALGTRFTVRQEAGATLLAVYQGAVEIRTARNAPPTVIATGRQARFTAAEVGSATRADPAREAWIRGDLLANNLTLREIADELGRYTLGHIGVAPQVAQRRVFGTFPLRDVDSALALLAQAAQVKVQRPMPWWTTLVAADDAAPR</sequence>
<gene>
    <name evidence="3" type="primary">fecR_22</name>
    <name evidence="3" type="ORF">LMG26845_04072</name>
</gene>
<evidence type="ECO:0000313" key="4">
    <source>
        <dbReference type="Proteomes" id="UP000507979"/>
    </source>
</evidence>
<dbReference type="Pfam" id="PF16220">
    <property type="entry name" value="DUF4880"/>
    <property type="match status" value="1"/>
</dbReference>
<proteinExistence type="predicted"/>
<dbReference type="Pfam" id="PF04773">
    <property type="entry name" value="FecR"/>
    <property type="match status" value="1"/>
</dbReference>